<dbReference type="Proteomes" id="UP000315226">
    <property type="component" value="Unassembled WGS sequence"/>
</dbReference>
<dbReference type="InterPro" id="IPR041289">
    <property type="entry name" value="Bact_RF_family3"/>
</dbReference>
<dbReference type="SUPFAM" id="SSF55315">
    <property type="entry name" value="L30e-like"/>
    <property type="match status" value="1"/>
</dbReference>
<dbReference type="AlphaFoldDB" id="A0A4Y3RH00"/>
<dbReference type="Gene3D" id="3.30.1330.30">
    <property type="match status" value="1"/>
</dbReference>
<dbReference type="OrthoDB" id="3449793at2"/>
<dbReference type="EMBL" id="BJMN01000011">
    <property type="protein sequence ID" value="GEB56188.1"/>
    <property type="molecule type" value="Genomic_DNA"/>
</dbReference>
<name>A0A4Y3RH00_9ACTN</name>
<dbReference type="RefSeq" id="WP_141294994.1">
    <property type="nucleotide sequence ID" value="NZ_BJMN01000011.1"/>
</dbReference>
<gene>
    <name evidence="1" type="ORF">SGA01_17930</name>
</gene>
<evidence type="ECO:0008006" key="3">
    <source>
        <dbReference type="Google" id="ProtNLM"/>
    </source>
</evidence>
<dbReference type="Pfam" id="PF18845">
    <property type="entry name" value="baeRF_family3"/>
    <property type="match status" value="1"/>
</dbReference>
<reference evidence="1 2" key="1">
    <citation type="submission" date="2019-06" db="EMBL/GenBank/DDBJ databases">
        <title>Whole genome shotgun sequence of Streptomyces gardneri NBRC 12865.</title>
        <authorList>
            <person name="Hosoyama A."/>
            <person name="Uohara A."/>
            <person name="Ohji S."/>
            <person name="Ichikawa N."/>
        </authorList>
    </citation>
    <scope>NUCLEOTIDE SEQUENCE [LARGE SCALE GENOMIC DNA]</scope>
    <source>
        <strain evidence="1 2">NBRC 12865</strain>
    </source>
</reference>
<proteinExistence type="predicted"/>
<keyword evidence="2" id="KW-1185">Reference proteome</keyword>
<evidence type="ECO:0000313" key="1">
    <source>
        <dbReference type="EMBL" id="GEB56188.1"/>
    </source>
</evidence>
<protein>
    <recommendedName>
        <fullName evidence="3">Chemotaxis protein</fullName>
    </recommendedName>
</protein>
<organism evidence="1 2">
    <name type="scientific">Streptomyces gardneri</name>
    <dbReference type="NCBI Taxonomy" id="66892"/>
    <lineage>
        <taxon>Bacteria</taxon>
        <taxon>Bacillati</taxon>
        <taxon>Actinomycetota</taxon>
        <taxon>Actinomycetes</taxon>
        <taxon>Kitasatosporales</taxon>
        <taxon>Streptomycetaceae</taxon>
        <taxon>Streptomyces</taxon>
    </lineage>
</organism>
<dbReference type="InterPro" id="IPR029064">
    <property type="entry name" value="Ribosomal_eL30-like_sf"/>
</dbReference>
<evidence type="ECO:0000313" key="2">
    <source>
        <dbReference type="Proteomes" id="UP000315226"/>
    </source>
</evidence>
<comment type="caution">
    <text evidence="1">The sequence shown here is derived from an EMBL/GenBank/DDBJ whole genome shotgun (WGS) entry which is preliminary data.</text>
</comment>
<accession>A0A4Y3RH00</accession>
<sequence length="364" mass="39753">MEPLLTSDQLAELRRPRPYPALSVLMPTHRREPEKAQDAVRLRNLVAQAEKALENDPDVPRERRGEIVDRLRRAVAELDPTHAQDGLVIFVAQGEHHVWSVARAVPERVVLSDTFLTRNLVAAQAAEQPYWALAVAADRISLWDGSPEQAAEYSGDGFPLERSLEDPDAERKQRIGDLPSTFQDEATRRFLREGHDKLRAVLARTPRPLYVLGSAAALSLLEELGPLGPGAVSIQHGGLADGPAGAVAEAVEPVRTAREAASTATIAAELEAARGRREFAGGLDEVWQAVQEGRVRLLAVEEHYRTVVREEGGHLEPADAGQPGARDDMVDEIVEQALERGAEIRFVPDDALAGQGHIAGVLRY</sequence>